<evidence type="ECO:0000256" key="8">
    <source>
        <dbReference type="RuleBase" id="RU361165"/>
    </source>
</evidence>
<proteinExistence type="inferred from homology"/>
<comment type="similarity">
    <text evidence="8">Belongs to the protein kinase superfamily. Ser/Thr protein kinase family. MAP kinase subfamily.</text>
</comment>
<dbReference type="CDD" id="cd07834">
    <property type="entry name" value="STKc_MAPK"/>
    <property type="match status" value="1"/>
</dbReference>
<accession>A0A7S3DL27</accession>
<dbReference type="EC" id="2.7.11.24" evidence="8"/>
<gene>
    <name evidence="10" type="ORF">PBIL07802_LOCUS23512</name>
    <name evidence="11" type="ORF">PBIL07802_LOCUS23514</name>
</gene>
<dbReference type="SMART" id="SM00220">
    <property type="entry name" value="S_TKc"/>
    <property type="match status" value="1"/>
</dbReference>
<dbReference type="PROSITE" id="PS50011">
    <property type="entry name" value="PROTEIN_KINASE_DOM"/>
    <property type="match status" value="1"/>
</dbReference>
<dbReference type="PROSITE" id="PS00107">
    <property type="entry name" value="PROTEIN_KINASE_ATP"/>
    <property type="match status" value="1"/>
</dbReference>
<evidence type="ECO:0000256" key="5">
    <source>
        <dbReference type="ARBA" id="ARBA00022840"/>
    </source>
</evidence>
<keyword evidence="5 6" id="KW-0067">ATP-binding</keyword>
<feature type="binding site" evidence="6">
    <location>
        <position position="48"/>
    </location>
    <ligand>
        <name>ATP</name>
        <dbReference type="ChEBI" id="CHEBI:30616"/>
    </ligand>
</feature>
<keyword evidence="2 8" id="KW-0808">Transferase</keyword>
<dbReference type="FunFam" id="1.10.510.10:FF:000040">
    <property type="entry name" value="Mitogen-activated protein kinase"/>
    <property type="match status" value="1"/>
</dbReference>
<dbReference type="AlphaFoldDB" id="A0A7S3DL27"/>
<dbReference type="InterPro" id="IPR003527">
    <property type="entry name" value="MAP_kinase_CS"/>
</dbReference>
<evidence type="ECO:0000259" key="9">
    <source>
        <dbReference type="PROSITE" id="PS50011"/>
    </source>
</evidence>
<feature type="domain" description="Protein kinase" evidence="9">
    <location>
        <begin position="18"/>
        <end position="308"/>
    </location>
</feature>
<dbReference type="InterPro" id="IPR008271">
    <property type="entry name" value="Ser/Thr_kinase_AS"/>
</dbReference>
<reference evidence="10" key="1">
    <citation type="submission" date="2021-01" db="EMBL/GenBank/DDBJ databases">
        <authorList>
            <person name="Corre E."/>
            <person name="Pelletier E."/>
            <person name="Niang G."/>
            <person name="Scheremetjew M."/>
            <person name="Finn R."/>
            <person name="Kale V."/>
            <person name="Holt S."/>
            <person name="Cochrane G."/>
            <person name="Meng A."/>
            <person name="Brown T."/>
            <person name="Cohen L."/>
        </authorList>
    </citation>
    <scope>NUCLEOTIDE SEQUENCE</scope>
    <source>
        <strain evidence="10">NIES-2562</strain>
    </source>
</reference>
<name>A0A7S3DL27_9EUKA</name>
<protein>
    <recommendedName>
        <fullName evidence="8">Mitogen-activated protein kinase</fullName>
        <ecNumber evidence="8">2.7.11.24</ecNumber>
    </recommendedName>
</protein>
<keyword evidence="3 6" id="KW-0547">Nucleotide-binding</keyword>
<keyword evidence="8" id="KW-0460">Magnesium</keyword>
<evidence type="ECO:0000256" key="6">
    <source>
        <dbReference type="PROSITE-ProRule" id="PRU10141"/>
    </source>
</evidence>
<comment type="cofactor">
    <cofactor evidence="8">
        <name>Mg(2+)</name>
        <dbReference type="ChEBI" id="CHEBI:18420"/>
    </cofactor>
</comment>
<dbReference type="PROSITE" id="PS01351">
    <property type="entry name" value="MAPK"/>
    <property type="match status" value="1"/>
</dbReference>
<dbReference type="EMBL" id="HBIB01036232">
    <property type="protein sequence ID" value="CAE0261222.1"/>
    <property type="molecule type" value="Transcribed_RNA"/>
</dbReference>
<evidence type="ECO:0000256" key="4">
    <source>
        <dbReference type="ARBA" id="ARBA00022777"/>
    </source>
</evidence>
<dbReference type="GO" id="GO:0005524">
    <property type="term" value="F:ATP binding"/>
    <property type="evidence" value="ECO:0007669"/>
    <property type="project" value="UniProtKB-UniRule"/>
</dbReference>
<dbReference type="InterPro" id="IPR050117">
    <property type="entry name" value="MAPK"/>
</dbReference>
<comment type="activity regulation">
    <text evidence="8">Activated by threonine and tyrosine phosphorylation.</text>
</comment>
<comment type="catalytic activity">
    <reaction evidence="8">
        <text>L-threonyl-[protein] + ATP = O-phospho-L-threonyl-[protein] + ADP + H(+)</text>
        <dbReference type="Rhea" id="RHEA:46608"/>
        <dbReference type="Rhea" id="RHEA-COMP:11060"/>
        <dbReference type="Rhea" id="RHEA-COMP:11605"/>
        <dbReference type="ChEBI" id="CHEBI:15378"/>
        <dbReference type="ChEBI" id="CHEBI:30013"/>
        <dbReference type="ChEBI" id="CHEBI:30616"/>
        <dbReference type="ChEBI" id="CHEBI:61977"/>
        <dbReference type="ChEBI" id="CHEBI:456216"/>
        <dbReference type="EC" id="2.7.11.24"/>
    </reaction>
</comment>
<keyword evidence="1 7" id="KW-0723">Serine/threonine-protein kinase</keyword>
<dbReference type="InterPro" id="IPR017441">
    <property type="entry name" value="Protein_kinase_ATP_BS"/>
</dbReference>
<sequence>MVFKVNGIVFDVPDHYELTNPKPLGKGAYGVVVAAKDKRTGVAVAIKKIIDTFADLQDAKCIVREIRLLNHLKHANIIRILDVLMPPTKEKCKDVYIVFERMDADLQSLIYSTHDLVESQISYFLYQMLLALKYIHQYGVLHRDLKPGNLLVNANCDLKVCDFGLARKTESDERENPASMTMYVITRWWRPPELLWEPQYTSAVDIWSVGCIMAELYNRKPLFRGNSSKDQLDLIVRKLGKPSKEDIDSIADGGARKYIHNLPPSNGTPLDYLVPTASPAALDLMKKLLAFMAGKRISAEEALKHEYFAEYHGDDTFDEGIPPGDFKFEFEDHDLTEREIRDLLYEEVSLNISTLKLFSPPL</sequence>
<dbReference type="SUPFAM" id="SSF56112">
    <property type="entry name" value="Protein kinase-like (PK-like)"/>
    <property type="match status" value="1"/>
</dbReference>
<evidence type="ECO:0000256" key="3">
    <source>
        <dbReference type="ARBA" id="ARBA00022741"/>
    </source>
</evidence>
<evidence type="ECO:0000256" key="7">
    <source>
        <dbReference type="RuleBase" id="RU000304"/>
    </source>
</evidence>
<keyword evidence="4 8" id="KW-0418">Kinase</keyword>
<dbReference type="InterPro" id="IPR000719">
    <property type="entry name" value="Prot_kinase_dom"/>
</dbReference>
<evidence type="ECO:0000256" key="1">
    <source>
        <dbReference type="ARBA" id="ARBA00022527"/>
    </source>
</evidence>
<dbReference type="GO" id="GO:0004707">
    <property type="term" value="F:MAP kinase activity"/>
    <property type="evidence" value="ECO:0007669"/>
    <property type="project" value="UniProtKB-EC"/>
</dbReference>
<evidence type="ECO:0000256" key="2">
    <source>
        <dbReference type="ARBA" id="ARBA00022679"/>
    </source>
</evidence>
<evidence type="ECO:0000313" key="11">
    <source>
        <dbReference type="EMBL" id="CAE0261224.1"/>
    </source>
</evidence>
<dbReference type="Gene3D" id="3.30.200.20">
    <property type="entry name" value="Phosphorylase Kinase, domain 1"/>
    <property type="match status" value="1"/>
</dbReference>
<evidence type="ECO:0000313" key="10">
    <source>
        <dbReference type="EMBL" id="CAE0261222.1"/>
    </source>
</evidence>
<dbReference type="Pfam" id="PF00069">
    <property type="entry name" value="Pkinase"/>
    <property type="match status" value="1"/>
</dbReference>
<dbReference type="FunFam" id="3.30.200.20:FF:000046">
    <property type="entry name" value="Mitogen-activated protein kinase"/>
    <property type="match status" value="1"/>
</dbReference>
<dbReference type="Gene3D" id="1.10.510.10">
    <property type="entry name" value="Transferase(Phosphotransferase) domain 1"/>
    <property type="match status" value="1"/>
</dbReference>
<organism evidence="10">
    <name type="scientific">Palpitomonas bilix</name>
    <dbReference type="NCBI Taxonomy" id="652834"/>
    <lineage>
        <taxon>Eukaryota</taxon>
        <taxon>Eukaryota incertae sedis</taxon>
    </lineage>
</organism>
<dbReference type="EMBL" id="HBIB01036234">
    <property type="protein sequence ID" value="CAE0261224.1"/>
    <property type="molecule type" value="Transcribed_RNA"/>
</dbReference>
<dbReference type="PANTHER" id="PTHR24055">
    <property type="entry name" value="MITOGEN-ACTIVATED PROTEIN KINASE"/>
    <property type="match status" value="1"/>
</dbReference>
<dbReference type="InterPro" id="IPR011009">
    <property type="entry name" value="Kinase-like_dom_sf"/>
</dbReference>
<dbReference type="PROSITE" id="PS00108">
    <property type="entry name" value="PROTEIN_KINASE_ST"/>
    <property type="match status" value="1"/>
</dbReference>